<dbReference type="ExpressionAtlas" id="A0A0U1RP57">
    <property type="expression patterns" value="baseline and differential"/>
</dbReference>
<keyword evidence="3" id="KW-1185">Reference proteome</keyword>
<dbReference type="AGR" id="MGI:1915505"/>
<evidence type="ECO:0000313" key="1">
    <source>
        <dbReference type="Ensembl" id="ENSMUSP00000145838.2"/>
    </source>
</evidence>
<sequence length="97" mass="10176">MDARKEGLPLETLFSDQVRTLPTGPQVAGPLHPCLLPLLPPLDSCGPAILGQCPDQVPAHSLPGCVPVGCGPWWEQHLAPAGSSCMFCCGRCLPHLA</sequence>
<dbReference type="Bgee" id="ENSMUSG00000045282">
    <property type="expression patterns" value="Expressed in bone marrow and 62 other cell types or tissues"/>
</dbReference>
<dbReference type="MGI" id="MGI:1915505">
    <property type="gene designation" value="Tmem86b"/>
</dbReference>
<dbReference type="Proteomes" id="UP000000589">
    <property type="component" value="Chromosome 7"/>
</dbReference>
<reference evidence="1 3" key="1">
    <citation type="journal article" date="2009" name="PLoS Biol.">
        <title>Lineage-specific biology revealed by a finished genome assembly of the mouse.</title>
        <authorList>
            <consortium name="Mouse Genome Sequencing Consortium"/>
            <person name="Church D.M."/>
            <person name="Goodstadt L."/>
            <person name="Hillier L.W."/>
            <person name="Zody M.C."/>
            <person name="Goldstein S."/>
            <person name="She X."/>
            <person name="Bult C.J."/>
            <person name="Agarwala R."/>
            <person name="Cherry J.L."/>
            <person name="DiCuccio M."/>
            <person name="Hlavina W."/>
            <person name="Kapustin Y."/>
            <person name="Meric P."/>
            <person name="Maglott D."/>
            <person name="Birtle Z."/>
            <person name="Marques A.C."/>
            <person name="Graves T."/>
            <person name="Zhou S."/>
            <person name="Teague B."/>
            <person name="Potamousis K."/>
            <person name="Churas C."/>
            <person name="Place M."/>
            <person name="Herschleb J."/>
            <person name="Runnheim R."/>
            <person name="Forrest D."/>
            <person name="Amos-Landgraf J."/>
            <person name="Schwartz D.C."/>
            <person name="Cheng Z."/>
            <person name="Lindblad-Toh K."/>
            <person name="Eichler E.E."/>
            <person name="Ponting C.P."/>
        </authorList>
    </citation>
    <scope>NUCLEOTIDE SEQUENCE [LARGE SCALE GENOMIC DNA]</scope>
    <source>
        <strain evidence="1 3">C57BL/6J</strain>
    </source>
</reference>
<reference evidence="1" key="4">
    <citation type="submission" date="2025-09" db="UniProtKB">
        <authorList>
            <consortium name="Ensembl"/>
        </authorList>
    </citation>
    <scope>IDENTIFICATION</scope>
    <source>
        <strain evidence="1">C57BL/6J</strain>
    </source>
</reference>
<proteinExistence type="predicted"/>
<dbReference type="GeneTree" id="ENSGT00390000007101"/>
<dbReference type="Antibodypedia" id="33044">
    <property type="antibodies" value="15 antibodies from 8 providers"/>
</dbReference>
<reference evidence="1 3" key="2">
    <citation type="journal article" date="2011" name="PLoS Biol.">
        <title>Modernizing reference genome assemblies.</title>
        <authorList>
            <person name="Church D.M."/>
            <person name="Schneider V.A."/>
            <person name="Graves T."/>
            <person name="Auger K."/>
            <person name="Cunningham F."/>
            <person name="Bouk N."/>
            <person name="Chen H.C."/>
            <person name="Agarwala R."/>
            <person name="McLaren W.M."/>
            <person name="Ritchie G.R."/>
            <person name="Albracht D."/>
            <person name="Kremitzki M."/>
            <person name="Rock S."/>
            <person name="Kotkiewicz H."/>
            <person name="Kremitzki C."/>
            <person name="Wollam A."/>
            <person name="Trani L."/>
            <person name="Fulton L."/>
            <person name="Fulton R."/>
            <person name="Matthews L."/>
            <person name="Whitehead S."/>
            <person name="Chow W."/>
            <person name="Torrance J."/>
            <person name="Dunn M."/>
            <person name="Harden G."/>
            <person name="Threadgold G."/>
            <person name="Wood J."/>
            <person name="Collins J."/>
            <person name="Heath P."/>
            <person name="Griffiths G."/>
            <person name="Pelan S."/>
            <person name="Grafham D."/>
            <person name="Eichler E.E."/>
            <person name="Weinstock G."/>
            <person name="Mardis E.R."/>
            <person name="Wilson R.K."/>
            <person name="Howe K."/>
            <person name="Flicek P."/>
            <person name="Hubbard T."/>
        </authorList>
    </citation>
    <scope>NUCLEOTIDE SEQUENCE [LARGE SCALE GENOMIC DNA]</scope>
    <source>
        <strain evidence="1 3">C57BL/6J</strain>
    </source>
</reference>
<name>A0A0U1RP57_MOUSE</name>
<dbReference type="ProteomicsDB" id="367897"/>
<reference evidence="1" key="3">
    <citation type="submission" date="2025-08" db="UniProtKB">
        <authorList>
            <consortium name="Ensembl"/>
        </authorList>
    </citation>
    <scope>IDENTIFICATION</scope>
    <source>
        <strain evidence="1">C57BL/6J</strain>
    </source>
</reference>
<dbReference type="AlphaFoldDB" id="A0A0U1RP57"/>
<organism evidence="1 3">
    <name type="scientific">Mus musculus</name>
    <name type="common">Mouse</name>
    <dbReference type="NCBI Taxonomy" id="10090"/>
    <lineage>
        <taxon>Eukaryota</taxon>
        <taxon>Metazoa</taxon>
        <taxon>Chordata</taxon>
        <taxon>Craniata</taxon>
        <taxon>Vertebrata</taxon>
        <taxon>Euteleostomi</taxon>
        <taxon>Mammalia</taxon>
        <taxon>Eutheria</taxon>
        <taxon>Euarchontoglires</taxon>
        <taxon>Glires</taxon>
        <taxon>Rodentia</taxon>
        <taxon>Myomorpha</taxon>
        <taxon>Muroidea</taxon>
        <taxon>Muridae</taxon>
        <taxon>Murinae</taxon>
        <taxon>Mus</taxon>
        <taxon>Mus</taxon>
    </lineage>
</organism>
<protein>
    <submittedName>
        <fullName evidence="1">Transmembrane protein 86B</fullName>
    </submittedName>
</protein>
<accession>A0A0U1RP57</accession>
<dbReference type="Ensembl" id="ENSMUST00000206610.2">
    <property type="protein sequence ID" value="ENSMUSP00000145838.2"/>
    <property type="gene ID" value="ENSMUSG00000045282.8"/>
</dbReference>
<evidence type="ECO:0000313" key="2">
    <source>
        <dbReference type="MGI" id="MGI:1915505"/>
    </source>
</evidence>
<evidence type="ECO:0000313" key="3">
    <source>
        <dbReference type="Proteomes" id="UP000000589"/>
    </source>
</evidence>
<dbReference type="VEuPathDB" id="HostDB:ENSMUSG00000045282"/>
<gene>
    <name evidence="1 2" type="primary">Tmem86b</name>
</gene>